<keyword evidence="1" id="KW-1133">Transmembrane helix</keyword>
<dbReference type="PANTHER" id="PTHR30590:SF2">
    <property type="entry name" value="INNER MEMBRANE PROTEIN"/>
    <property type="match status" value="1"/>
</dbReference>
<feature type="transmembrane region" description="Helical" evidence="1">
    <location>
        <begin position="224"/>
        <end position="245"/>
    </location>
</feature>
<evidence type="ECO:0000313" key="4">
    <source>
        <dbReference type="Proteomes" id="UP000058074"/>
    </source>
</evidence>
<accession>A0A0N9UU76</accession>
<feature type="transmembrane region" description="Helical" evidence="1">
    <location>
        <begin position="366"/>
        <end position="382"/>
    </location>
</feature>
<feature type="transmembrane region" description="Helical" evidence="1">
    <location>
        <begin position="148"/>
        <end position="169"/>
    </location>
</feature>
<sequence length="416" mass="46424">MREDQEIAPARLVTLDALRGFAVMGILALNIVAFAMPEMAYVSPKAYGGETAADIAAWLFGFILVDGKMRGLFSILFGASMLLIVDRAEAAGQDAGAVHYRRMVWLAIFGLCHYFFLWWGDILFLYAAVGCVAFGFRHWEARRLIKWAIGLFTLGTLLTSLLFGGQLALASFADDPASPFAAAGSDLRDDYGAIDDEVTEELALYRGPYLPMLEERLDSAANPFVGVLISMLETLPLMMLGMALFRNGFLTGRWAADDYRRVAWRWLPPGLLLTIAIAWLQWRSGFDYIVGVNAFMAWAGPGRLMMTIAYAALLLLLIRHAHASAWLARVAAAGRAAFSNYLGTSIAMTTLFYGYGLGLFGDVGRWPLYLVCIGVWGLMLLWSKPWLERFHYGPLEWLWRSLARGKWQPMRLRPTQ</sequence>
<evidence type="ECO:0000259" key="2">
    <source>
        <dbReference type="Pfam" id="PF04235"/>
    </source>
</evidence>
<feature type="transmembrane region" description="Helical" evidence="1">
    <location>
        <begin position="338"/>
        <end position="360"/>
    </location>
</feature>
<keyword evidence="1" id="KW-0812">Transmembrane</keyword>
<name>A0A0N9UU76_SPHMC</name>
<feature type="transmembrane region" description="Helical" evidence="1">
    <location>
        <begin position="103"/>
        <end position="136"/>
    </location>
</feature>
<organism evidence="3 4">
    <name type="scientific">Sphingopyxis macrogoltabida</name>
    <name type="common">Sphingomonas macrogoltabidus</name>
    <dbReference type="NCBI Taxonomy" id="33050"/>
    <lineage>
        <taxon>Bacteria</taxon>
        <taxon>Pseudomonadati</taxon>
        <taxon>Pseudomonadota</taxon>
        <taxon>Alphaproteobacteria</taxon>
        <taxon>Sphingomonadales</taxon>
        <taxon>Sphingomonadaceae</taxon>
        <taxon>Sphingopyxis</taxon>
    </lineage>
</organism>
<dbReference type="InterPro" id="IPR007349">
    <property type="entry name" value="DUF418"/>
</dbReference>
<dbReference type="RefSeq" id="WP_054586597.1">
    <property type="nucleotide sequence ID" value="NZ_CP012700.1"/>
</dbReference>
<dbReference type="PANTHER" id="PTHR30590">
    <property type="entry name" value="INNER MEMBRANE PROTEIN"/>
    <property type="match status" value="1"/>
</dbReference>
<dbReference type="Proteomes" id="UP000058074">
    <property type="component" value="Chromosome"/>
</dbReference>
<protein>
    <recommendedName>
        <fullName evidence="2">DUF418 domain-containing protein</fullName>
    </recommendedName>
</protein>
<feature type="transmembrane region" description="Helical" evidence="1">
    <location>
        <begin position="294"/>
        <end position="318"/>
    </location>
</feature>
<gene>
    <name evidence="3" type="ORF">AN936_01515</name>
</gene>
<dbReference type="KEGG" id="smag:AN936_01515"/>
<dbReference type="AlphaFoldDB" id="A0A0N9UU76"/>
<feature type="transmembrane region" description="Helical" evidence="1">
    <location>
        <begin position="266"/>
        <end position="282"/>
    </location>
</feature>
<dbReference type="OrthoDB" id="9807744at2"/>
<proteinExistence type="predicted"/>
<feature type="transmembrane region" description="Helical" evidence="1">
    <location>
        <begin position="12"/>
        <end position="34"/>
    </location>
</feature>
<feature type="domain" description="DUF418" evidence="2">
    <location>
        <begin position="244"/>
        <end position="405"/>
    </location>
</feature>
<dbReference type="Pfam" id="PF04235">
    <property type="entry name" value="DUF418"/>
    <property type="match status" value="1"/>
</dbReference>
<dbReference type="EMBL" id="CP012700">
    <property type="protein sequence ID" value="ALH79096.1"/>
    <property type="molecule type" value="Genomic_DNA"/>
</dbReference>
<keyword evidence="1" id="KW-0472">Membrane</keyword>
<dbReference type="PATRIC" id="fig|33050.5.peg.315"/>
<evidence type="ECO:0000256" key="1">
    <source>
        <dbReference type="SAM" id="Phobius"/>
    </source>
</evidence>
<dbReference type="InterPro" id="IPR052529">
    <property type="entry name" value="Bact_Transport_Assoc"/>
</dbReference>
<reference evidence="3 4" key="1">
    <citation type="journal article" date="2015" name="Genome Announc.">
        <title>Complete Genome Sequence of Polypropylene Glycol- and Polyethylene Glycol-Degrading Sphingopyxis macrogoltabida Strain EY-1.</title>
        <authorList>
            <person name="Ohtsubo Y."/>
            <person name="Nagata Y."/>
            <person name="Numata M."/>
            <person name="Tsuchikane K."/>
            <person name="Hosoyama A."/>
            <person name="Yamazoe A."/>
            <person name="Tsuda M."/>
            <person name="Fujita N."/>
            <person name="Kawai F."/>
        </authorList>
    </citation>
    <scope>NUCLEOTIDE SEQUENCE [LARGE SCALE GENOMIC DNA]</scope>
    <source>
        <strain evidence="3 4">EY-1</strain>
    </source>
</reference>
<evidence type="ECO:0000313" key="3">
    <source>
        <dbReference type="EMBL" id="ALH79096.1"/>
    </source>
</evidence>